<dbReference type="InterPro" id="IPR003029">
    <property type="entry name" value="S1_domain"/>
</dbReference>
<organism evidence="4 5">
    <name type="scientific">Ruminococcus albus SY3</name>
    <dbReference type="NCBI Taxonomy" id="1341156"/>
    <lineage>
        <taxon>Bacteria</taxon>
        <taxon>Bacillati</taxon>
        <taxon>Bacillota</taxon>
        <taxon>Clostridia</taxon>
        <taxon>Eubacteriales</taxon>
        <taxon>Oscillospiraceae</taxon>
        <taxon>Ruminococcus</taxon>
    </lineage>
</organism>
<feature type="domain" description="S1 motif" evidence="3">
    <location>
        <begin position="6"/>
        <end position="74"/>
    </location>
</feature>
<dbReference type="RefSeq" id="WP_024858161.1">
    <property type="nucleotide sequence ID" value="NZ_JEOB01000003.1"/>
</dbReference>
<feature type="compositionally biased region" description="Gly residues" evidence="2">
    <location>
        <begin position="90"/>
        <end position="105"/>
    </location>
</feature>
<dbReference type="SMART" id="SM00316">
    <property type="entry name" value="S1"/>
    <property type="match status" value="1"/>
</dbReference>
<reference evidence="4 5" key="1">
    <citation type="submission" date="2013-06" db="EMBL/GenBank/DDBJ databases">
        <title>Rumen cellulosomics: divergent fiber-degrading strategies revealed by comparative genome-wide analysis of six Ruminococcal strains.</title>
        <authorList>
            <person name="Dassa B."/>
            <person name="Borovok I."/>
            <person name="Lamed R."/>
            <person name="Flint H."/>
            <person name="Yeoman C.J."/>
            <person name="White B."/>
            <person name="Bayer E.A."/>
        </authorList>
    </citation>
    <scope>NUCLEOTIDE SEQUENCE [LARGE SCALE GENOMIC DNA]</scope>
    <source>
        <strain evidence="4 5">SY3</strain>
    </source>
</reference>
<dbReference type="OrthoDB" id="9810507at2"/>
<feature type="compositionally biased region" description="Basic and acidic residues" evidence="2">
    <location>
        <begin position="142"/>
        <end position="165"/>
    </location>
</feature>
<evidence type="ECO:0000313" key="5">
    <source>
        <dbReference type="Proteomes" id="UP000021369"/>
    </source>
</evidence>
<gene>
    <name evidence="4" type="ORF">RASY3_12520</name>
</gene>
<dbReference type="FunFam" id="2.40.50.140:FF:000103">
    <property type="entry name" value="protein RRP5 homolog"/>
    <property type="match status" value="1"/>
</dbReference>
<proteinExistence type="predicted"/>
<dbReference type="GO" id="GO:0003735">
    <property type="term" value="F:structural constituent of ribosome"/>
    <property type="evidence" value="ECO:0007669"/>
    <property type="project" value="TreeGrafter"/>
</dbReference>
<feature type="region of interest" description="Disordered" evidence="2">
    <location>
        <begin position="69"/>
        <end position="172"/>
    </location>
</feature>
<dbReference type="SUPFAM" id="SSF50249">
    <property type="entry name" value="Nucleic acid-binding proteins"/>
    <property type="match status" value="1"/>
</dbReference>
<evidence type="ECO:0000256" key="1">
    <source>
        <dbReference type="ARBA" id="ARBA00025604"/>
    </source>
</evidence>
<evidence type="ECO:0000259" key="3">
    <source>
        <dbReference type="PROSITE" id="PS50126"/>
    </source>
</evidence>
<sequence>MQLEVGKIYEGKVTGITKFGAFVELDKDTTGMVHISEVANTFVSEIKDHLQEGQTVKVKVLSMGEDGKISLSIKKAQPAPPKKMGDKGGRPMGGNNNRGGQGRPQGGFRPRRDDRPPQDFSKNPPPIYDPNQKSGNADFEDMLSKFKASSDEKFSDLKKITDNKRRSPSRRK</sequence>
<evidence type="ECO:0000313" key="4">
    <source>
        <dbReference type="EMBL" id="EXM39101.1"/>
    </source>
</evidence>
<dbReference type="PATRIC" id="fig|1341156.4.peg.2441"/>
<dbReference type="PROSITE" id="PS50126">
    <property type="entry name" value="S1"/>
    <property type="match status" value="1"/>
</dbReference>
<dbReference type="Proteomes" id="UP000021369">
    <property type="component" value="Unassembled WGS sequence"/>
</dbReference>
<protein>
    <submittedName>
        <fullName evidence="4">RNA-binding protein</fullName>
    </submittedName>
</protein>
<comment type="function">
    <text evidence="1">Binds mRNA; thus facilitating recognition of the initiation point. It is needed to translate mRNA with a short Shine-Dalgarno (SD) purine-rich sequence.</text>
</comment>
<dbReference type="PANTHER" id="PTHR10724">
    <property type="entry name" value="30S RIBOSOMAL PROTEIN S1"/>
    <property type="match status" value="1"/>
</dbReference>
<evidence type="ECO:0000256" key="2">
    <source>
        <dbReference type="SAM" id="MobiDB-lite"/>
    </source>
</evidence>
<dbReference type="InterPro" id="IPR050437">
    <property type="entry name" value="Ribos_protein_bS1-like"/>
</dbReference>
<dbReference type="Gene3D" id="2.40.50.140">
    <property type="entry name" value="Nucleic acid-binding proteins"/>
    <property type="match status" value="1"/>
</dbReference>
<dbReference type="InterPro" id="IPR012340">
    <property type="entry name" value="NA-bd_OB-fold"/>
</dbReference>
<accession>A0A011VV32</accession>
<dbReference type="GO" id="GO:0003729">
    <property type="term" value="F:mRNA binding"/>
    <property type="evidence" value="ECO:0007669"/>
    <property type="project" value="TreeGrafter"/>
</dbReference>
<dbReference type="AlphaFoldDB" id="A0A011VV32"/>
<keyword evidence="5" id="KW-1185">Reference proteome</keyword>
<dbReference type="EMBL" id="JEOB01000003">
    <property type="protein sequence ID" value="EXM39101.1"/>
    <property type="molecule type" value="Genomic_DNA"/>
</dbReference>
<name>A0A011VV32_RUMAL</name>
<comment type="caution">
    <text evidence="4">The sequence shown here is derived from an EMBL/GenBank/DDBJ whole genome shotgun (WGS) entry which is preliminary data.</text>
</comment>
<dbReference type="GO" id="GO:0006412">
    <property type="term" value="P:translation"/>
    <property type="evidence" value="ECO:0007669"/>
    <property type="project" value="TreeGrafter"/>
</dbReference>
<dbReference type="Pfam" id="PF00575">
    <property type="entry name" value="S1"/>
    <property type="match status" value="1"/>
</dbReference>